<dbReference type="AlphaFoldDB" id="E8MBG0"/>
<evidence type="ECO:0000256" key="1">
    <source>
        <dbReference type="ARBA" id="ARBA00023125"/>
    </source>
</evidence>
<accession>E8MBG0</accession>
<dbReference type="GO" id="GO:0003677">
    <property type="term" value="F:DNA binding"/>
    <property type="evidence" value="ECO:0007669"/>
    <property type="project" value="UniProtKB-KW"/>
</dbReference>
<sequence length="201" mass="22844">MHYAISHTTLEQEFLHITPRRKLLKHTLLHVKEGLVLVKLGKQEYAIEPGSSFWLPFNALCSLTYFPNSKVEKVDVSCRVTTPMPAQGGYVQLNELCQAIVTRLGDHTSNEQAKAELLAVLRTEFSSMAPKLRQSKLNALVNQWHWDILDSALSREQQLVLKMREASKMMLSGKKRPQVIEQLFDGDEITFTQLEAVLLGK</sequence>
<reference evidence="2 3" key="1">
    <citation type="journal article" date="2012" name="Int. J. Syst. Evol. Microbiol.">
        <title>Vibrio caribbeanicus sp. nov., isolated from the marine sponge Scleritoderma cyanea.</title>
        <authorList>
            <person name="Hoffmann M."/>
            <person name="Monday S.R."/>
            <person name="Allard M.W."/>
            <person name="Strain E.A."/>
            <person name="Whittaker P."/>
            <person name="Naum M."/>
            <person name="McCarthy P.J."/>
            <person name="Lopez J.V."/>
            <person name="Fischer M."/>
            <person name="Brown E.W."/>
        </authorList>
    </citation>
    <scope>NUCLEOTIDE SEQUENCE [LARGE SCALE GENOMIC DNA]</scope>
    <source>
        <strain evidence="3">DSMZ 21326</strain>
    </source>
</reference>
<protein>
    <recommendedName>
        <fullName evidence="4">AraC-type DNA-binding domain-containing protein</fullName>
    </recommendedName>
</protein>
<organism evidence="2 3">
    <name type="scientific">Vibrio sinaloensis DSM 21326</name>
    <dbReference type="NCBI Taxonomy" id="945550"/>
    <lineage>
        <taxon>Bacteria</taxon>
        <taxon>Pseudomonadati</taxon>
        <taxon>Pseudomonadota</taxon>
        <taxon>Gammaproteobacteria</taxon>
        <taxon>Vibrionales</taxon>
        <taxon>Vibrionaceae</taxon>
        <taxon>Vibrio</taxon>
        <taxon>Vibrio oreintalis group</taxon>
    </lineage>
</organism>
<dbReference type="RefSeq" id="WP_008080106.1">
    <property type="nucleotide sequence ID" value="NZ_AEVT01000099.1"/>
</dbReference>
<evidence type="ECO:0000313" key="3">
    <source>
        <dbReference type="Proteomes" id="UP000006228"/>
    </source>
</evidence>
<dbReference type="EMBL" id="AEVT01000099">
    <property type="protein sequence ID" value="EGA68743.1"/>
    <property type="molecule type" value="Genomic_DNA"/>
</dbReference>
<gene>
    <name evidence="2" type="ORF">VISI1226_03845</name>
</gene>
<dbReference type="InterPro" id="IPR037923">
    <property type="entry name" value="HTH-like"/>
</dbReference>
<keyword evidence="1" id="KW-0238">DNA-binding</keyword>
<dbReference type="eggNOG" id="ENOG502ZDKA">
    <property type="taxonomic scope" value="Bacteria"/>
</dbReference>
<comment type="caution">
    <text evidence="2">The sequence shown here is derived from an EMBL/GenBank/DDBJ whole genome shotgun (WGS) entry which is preliminary data.</text>
</comment>
<dbReference type="SUPFAM" id="SSF51215">
    <property type="entry name" value="Regulatory protein AraC"/>
    <property type="match status" value="1"/>
</dbReference>
<name>E8MBG0_PHOS4</name>
<dbReference type="OrthoDB" id="5916374at2"/>
<proteinExistence type="predicted"/>
<dbReference type="Proteomes" id="UP000006228">
    <property type="component" value="Unassembled WGS sequence"/>
</dbReference>
<dbReference type="GeneID" id="95570886"/>
<evidence type="ECO:0000313" key="2">
    <source>
        <dbReference type="EMBL" id="EGA68743.1"/>
    </source>
</evidence>
<evidence type="ECO:0008006" key="4">
    <source>
        <dbReference type="Google" id="ProtNLM"/>
    </source>
</evidence>